<evidence type="ECO:0000313" key="1">
    <source>
        <dbReference type="EMBL" id="KAF2547130.1"/>
    </source>
</evidence>
<dbReference type="EMBL" id="QGKW02001940">
    <property type="protein sequence ID" value="KAF2555536.1"/>
    <property type="molecule type" value="Genomic_DNA"/>
</dbReference>
<evidence type="ECO:0000313" key="2">
    <source>
        <dbReference type="EMBL" id="KAF2555536.1"/>
    </source>
</evidence>
<protein>
    <submittedName>
        <fullName evidence="1">Uncharacterized protein</fullName>
    </submittedName>
</protein>
<dbReference type="EMBL" id="QGKY02001925">
    <property type="protein sequence ID" value="KAF2547130.1"/>
    <property type="molecule type" value="Genomic_DNA"/>
</dbReference>
<dbReference type="Proteomes" id="UP000712281">
    <property type="component" value="Unassembled WGS sequence"/>
</dbReference>
<reference evidence="1" key="1">
    <citation type="submission" date="2019-12" db="EMBL/GenBank/DDBJ databases">
        <title>Genome sequencing and annotation of Brassica cretica.</title>
        <authorList>
            <person name="Studholme D.J."/>
            <person name="Sarris P.F."/>
        </authorList>
    </citation>
    <scope>NUCLEOTIDE SEQUENCE</scope>
    <source>
        <strain evidence="2">PFS-001/15</strain>
        <strain evidence="1">PFS-102/07</strain>
        <tissue evidence="1">Leaf</tissue>
    </source>
</reference>
<gene>
    <name evidence="2" type="ORF">F2Q68_00014680</name>
    <name evidence="1" type="ORF">F2Q70_00021215</name>
</gene>
<name>A0A8S9GQ07_BRACR</name>
<organism evidence="1">
    <name type="scientific">Brassica cretica</name>
    <name type="common">Mustard</name>
    <dbReference type="NCBI Taxonomy" id="69181"/>
    <lineage>
        <taxon>Eukaryota</taxon>
        <taxon>Viridiplantae</taxon>
        <taxon>Streptophyta</taxon>
        <taxon>Embryophyta</taxon>
        <taxon>Tracheophyta</taxon>
        <taxon>Spermatophyta</taxon>
        <taxon>Magnoliopsida</taxon>
        <taxon>eudicotyledons</taxon>
        <taxon>Gunneridae</taxon>
        <taxon>Pentapetalae</taxon>
        <taxon>rosids</taxon>
        <taxon>malvids</taxon>
        <taxon>Brassicales</taxon>
        <taxon>Brassicaceae</taxon>
        <taxon>Brassiceae</taxon>
        <taxon>Brassica</taxon>
    </lineage>
</organism>
<sequence>MEDHYPVIASNKPQQLNQEVRTACGPGNKRRCTREKERGTHMYKMKEEEGKEMLPFPQRIVELQILSYTTFSSINYWKNEKGRLALVTNALQFVMNLKNHEKLN</sequence>
<dbReference type="AlphaFoldDB" id="A0A8S9GQ07"/>
<comment type="caution">
    <text evidence="1">The sequence shown here is derived from an EMBL/GenBank/DDBJ whole genome shotgun (WGS) entry which is preliminary data.</text>
</comment>
<accession>A0A8S9GQ07</accession>
<proteinExistence type="predicted"/>